<dbReference type="GO" id="GO:0003676">
    <property type="term" value="F:nucleic acid binding"/>
    <property type="evidence" value="ECO:0007669"/>
    <property type="project" value="InterPro"/>
</dbReference>
<proteinExistence type="predicted"/>
<dbReference type="Pfam" id="PF16087">
    <property type="entry name" value="DUF4817"/>
    <property type="match status" value="1"/>
</dbReference>
<protein>
    <recommendedName>
        <fullName evidence="1">DUF4817 domain-containing protein</fullName>
    </recommendedName>
</protein>
<dbReference type="AlphaFoldDB" id="A0A154NXX8"/>
<dbReference type="EMBL" id="KQ434772">
    <property type="protein sequence ID" value="KZC03944.1"/>
    <property type="molecule type" value="Genomic_DNA"/>
</dbReference>
<gene>
    <name evidence="2" type="ORF">WN55_00124</name>
</gene>
<accession>A0A154NXX8</accession>
<dbReference type="PANTHER" id="PTHR47326">
    <property type="entry name" value="TRANSPOSABLE ELEMENT TC3 TRANSPOSASE-LIKE PROTEIN"/>
    <property type="match status" value="1"/>
</dbReference>
<dbReference type="Proteomes" id="UP000076502">
    <property type="component" value="Unassembled WGS sequence"/>
</dbReference>
<evidence type="ECO:0000313" key="3">
    <source>
        <dbReference type="Proteomes" id="UP000076502"/>
    </source>
</evidence>
<organism evidence="2 3">
    <name type="scientific">Dufourea novaeangliae</name>
    <name type="common">Sweat bee</name>
    <dbReference type="NCBI Taxonomy" id="178035"/>
    <lineage>
        <taxon>Eukaryota</taxon>
        <taxon>Metazoa</taxon>
        <taxon>Ecdysozoa</taxon>
        <taxon>Arthropoda</taxon>
        <taxon>Hexapoda</taxon>
        <taxon>Insecta</taxon>
        <taxon>Pterygota</taxon>
        <taxon>Neoptera</taxon>
        <taxon>Endopterygota</taxon>
        <taxon>Hymenoptera</taxon>
        <taxon>Apocrita</taxon>
        <taxon>Aculeata</taxon>
        <taxon>Apoidea</taxon>
        <taxon>Anthophila</taxon>
        <taxon>Halictidae</taxon>
        <taxon>Rophitinae</taxon>
        <taxon>Dufourea</taxon>
    </lineage>
</organism>
<dbReference type="InterPro" id="IPR036397">
    <property type="entry name" value="RNaseH_sf"/>
</dbReference>
<feature type="domain" description="DUF4817" evidence="1">
    <location>
        <begin position="5"/>
        <end position="54"/>
    </location>
</feature>
<dbReference type="Gene3D" id="3.30.420.10">
    <property type="entry name" value="Ribonuclease H-like superfamily/Ribonuclease H"/>
    <property type="match status" value="1"/>
</dbReference>
<keyword evidence="3" id="KW-1185">Reference proteome</keyword>
<sequence length="133" mass="15323">MGRCTLAQRIQIVKIHYKNDKNFTEIVRKCTLFGRNKTPCRTAIANLIKKFQLFGHVFPKGVISRNGDFNWPPRSCDLTPLDFFLWGYVKDKIYSNAPATIQALKDNIGAVIREIQPDLCESVMKNYLKRMAV</sequence>
<dbReference type="InterPro" id="IPR032135">
    <property type="entry name" value="DUF4817"/>
</dbReference>
<reference evidence="2 3" key="1">
    <citation type="submission" date="2015-07" db="EMBL/GenBank/DDBJ databases">
        <title>The genome of Dufourea novaeangliae.</title>
        <authorList>
            <person name="Pan H."/>
            <person name="Kapheim K."/>
        </authorList>
    </citation>
    <scope>NUCLEOTIDE SEQUENCE [LARGE SCALE GENOMIC DNA]</scope>
    <source>
        <strain evidence="2">0120121106</strain>
        <tissue evidence="2">Whole body</tissue>
    </source>
</reference>
<name>A0A154NXX8_DUFNO</name>
<evidence type="ECO:0000313" key="2">
    <source>
        <dbReference type="EMBL" id="KZC03944.1"/>
    </source>
</evidence>
<dbReference type="PANTHER" id="PTHR47326:SF1">
    <property type="entry name" value="HTH PSQ-TYPE DOMAIN-CONTAINING PROTEIN"/>
    <property type="match status" value="1"/>
</dbReference>
<evidence type="ECO:0000259" key="1">
    <source>
        <dbReference type="Pfam" id="PF16087"/>
    </source>
</evidence>
<dbReference type="STRING" id="178035.A0A154NXX8"/>